<proteinExistence type="predicted"/>
<evidence type="ECO:0000313" key="2">
    <source>
        <dbReference type="Proteomes" id="UP001348817"/>
    </source>
</evidence>
<dbReference type="EMBL" id="AP025314">
    <property type="protein sequence ID" value="BDD09257.1"/>
    <property type="molecule type" value="Genomic_DNA"/>
</dbReference>
<sequence>MLLLKTNPKHWELEVAMKINKTEEKSRYENVKF</sequence>
<protein>
    <submittedName>
        <fullName evidence="1">Uncharacterized protein</fullName>
    </submittedName>
</protein>
<gene>
    <name evidence="1" type="ORF">FUAX_16890</name>
</gene>
<reference evidence="1 2" key="1">
    <citation type="submission" date="2021-12" db="EMBL/GenBank/DDBJ databases">
        <title>Genome sequencing of bacteria with rrn-lacking chromosome and rrn-plasmid.</title>
        <authorList>
            <person name="Anda M."/>
            <person name="Iwasaki W."/>
        </authorList>
    </citation>
    <scope>NUCLEOTIDE SEQUENCE [LARGE SCALE GENOMIC DNA]</scope>
    <source>
        <strain evidence="1 2">DSM 100852</strain>
    </source>
</reference>
<dbReference type="Proteomes" id="UP001348817">
    <property type="component" value="Chromosome"/>
</dbReference>
<evidence type="ECO:0000313" key="1">
    <source>
        <dbReference type="EMBL" id="BDD09257.1"/>
    </source>
</evidence>
<accession>A0AAU9CQL3</accession>
<dbReference type="AlphaFoldDB" id="A0AAU9CQL3"/>
<dbReference type="KEGG" id="fax:FUAX_16890"/>
<keyword evidence="2" id="KW-1185">Reference proteome</keyword>
<name>A0AAU9CQL3_9BACT</name>
<organism evidence="1 2">
    <name type="scientific">Fulvitalea axinellae</name>
    <dbReference type="NCBI Taxonomy" id="1182444"/>
    <lineage>
        <taxon>Bacteria</taxon>
        <taxon>Pseudomonadati</taxon>
        <taxon>Bacteroidota</taxon>
        <taxon>Cytophagia</taxon>
        <taxon>Cytophagales</taxon>
        <taxon>Persicobacteraceae</taxon>
        <taxon>Fulvitalea</taxon>
    </lineage>
</organism>